<gene>
    <name evidence="1" type="ORF">MNBD_GAMMA25-1140</name>
</gene>
<sequence>MIDLIQKRLAEYKSAGPVEEENALKEIIQEIMLFSLWQAEFFEVAAFQGGTSLRILHGLPRFSEDMDFILLKPDAAFSWQPYLDNLTETCKEFGVEPEALDKARMDQRIKKAIIKDTSIAHQLNMSFMDDLNGRKLRIKLEIDCNSPNGSGFDYTYLDFPVDFEVCHQDMSSNFALKTHALLCRNHLKGRDWYDFGWYITQGVTPNLLLLKNALIQYGPWKDQDLNIDEGWLVNALNEKINSIDWKTAADDVEIFMKPIERKSLSLWSERFFMAKLKKLY</sequence>
<evidence type="ECO:0008006" key="2">
    <source>
        <dbReference type="Google" id="ProtNLM"/>
    </source>
</evidence>
<dbReference type="Pfam" id="PF08843">
    <property type="entry name" value="AbiEii"/>
    <property type="match status" value="1"/>
</dbReference>
<proteinExistence type="predicted"/>
<dbReference type="InterPro" id="IPR014942">
    <property type="entry name" value="AbiEii"/>
</dbReference>
<organism evidence="1">
    <name type="scientific">hydrothermal vent metagenome</name>
    <dbReference type="NCBI Taxonomy" id="652676"/>
    <lineage>
        <taxon>unclassified sequences</taxon>
        <taxon>metagenomes</taxon>
        <taxon>ecological metagenomes</taxon>
    </lineage>
</organism>
<evidence type="ECO:0000313" key="1">
    <source>
        <dbReference type="EMBL" id="VAX07893.1"/>
    </source>
</evidence>
<reference evidence="1" key="1">
    <citation type="submission" date="2018-06" db="EMBL/GenBank/DDBJ databases">
        <authorList>
            <person name="Zhirakovskaya E."/>
        </authorList>
    </citation>
    <scope>NUCLEOTIDE SEQUENCE</scope>
</reference>
<name>A0A3B1B7M0_9ZZZZ</name>
<protein>
    <recommendedName>
        <fullName evidence="2">Ync</fullName>
    </recommendedName>
</protein>
<dbReference type="AlphaFoldDB" id="A0A3B1B7M0"/>
<dbReference type="EMBL" id="UOFY01000021">
    <property type="protein sequence ID" value="VAX07893.1"/>
    <property type="molecule type" value="Genomic_DNA"/>
</dbReference>
<dbReference type="Gene3D" id="3.10.450.620">
    <property type="entry name" value="JHP933, nucleotidyltransferase-like core domain"/>
    <property type="match status" value="1"/>
</dbReference>
<accession>A0A3B1B7M0</accession>